<accession>A0A347UE67</accession>
<dbReference type="Pfam" id="PF01266">
    <property type="entry name" value="DAO"/>
    <property type="match status" value="1"/>
</dbReference>
<evidence type="ECO:0000259" key="2">
    <source>
        <dbReference type="Pfam" id="PF01266"/>
    </source>
</evidence>
<dbReference type="InterPro" id="IPR006076">
    <property type="entry name" value="FAD-dep_OxRdtase"/>
</dbReference>
<dbReference type="AlphaFoldDB" id="A0A347UE67"/>
<dbReference type="GO" id="GO:0016491">
    <property type="term" value="F:oxidoreductase activity"/>
    <property type="evidence" value="ECO:0007669"/>
    <property type="project" value="UniProtKB-KW"/>
</dbReference>
<dbReference type="PANTHER" id="PTHR13847:SF289">
    <property type="entry name" value="GLYCINE OXIDASE"/>
    <property type="match status" value="1"/>
</dbReference>
<dbReference type="RefSeq" id="WP_118941803.1">
    <property type="nucleotide sequence ID" value="NZ_CP032125.1"/>
</dbReference>
<reference evidence="3 4" key="1">
    <citation type="submission" date="2018-09" db="EMBL/GenBank/DDBJ databases">
        <title>Profundibacter amoris BAR1 gen. nov., sp. nov., a new member of the Roseobacter clade isolated at Lokis Castle Vent Field on the Arctic Mid-Oceanic Ridge.</title>
        <authorList>
            <person name="Le Moine Bauer S."/>
            <person name="Sjoeberg A.G."/>
            <person name="L'Haridon S."/>
            <person name="Stokke R."/>
            <person name="Roalkvam I."/>
            <person name="Steen I.H."/>
            <person name="Dahle H."/>
        </authorList>
    </citation>
    <scope>NUCLEOTIDE SEQUENCE [LARGE SCALE GENOMIC DNA]</scope>
    <source>
        <strain evidence="3 4">BAR1</strain>
    </source>
</reference>
<keyword evidence="1" id="KW-0560">Oxidoreductase</keyword>
<protein>
    <submittedName>
        <fullName evidence="3">FAD-binding oxidoreductase</fullName>
    </submittedName>
</protein>
<evidence type="ECO:0000313" key="4">
    <source>
        <dbReference type="Proteomes" id="UP000261704"/>
    </source>
</evidence>
<evidence type="ECO:0000313" key="3">
    <source>
        <dbReference type="EMBL" id="AXX97145.1"/>
    </source>
</evidence>
<proteinExistence type="predicted"/>
<keyword evidence="4" id="KW-1185">Reference proteome</keyword>
<dbReference type="PANTHER" id="PTHR13847">
    <property type="entry name" value="SARCOSINE DEHYDROGENASE-RELATED"/>
    <property type="match status" value="1"/>
</dbReference>
<name>A0A347UE67_9RHOB</name>
<dbReference type="Gene3D" id="3.30.9.10">
    <property type="entry name" value="D-Amino Acid Oxidase, subunit A, domain 2"/>
    <property type="match status" value="1"/>
</dbReference>
<organism evidence="3 4">
    <name type="scientific">Profundibacter amoris</name>
    <dbReference type="NCBI Taxonomy" id="2171755"/>
    <lineage>
        <taxon>Bacteria</taxon>
        <taxon>Pseudomonadati</taxon>
        <taxon>Pseudomonadota</taxon>
        <taxon>Alphaproteobacteria</taxon>
        <taxon>Rhodobacterales</taxon>
        <taxon>Paracoccaceae</taxon>
        <taxon>Profundibacter</taxon>
    </lineage>
</organism>
<dbReference type="OrthoDB" id="8993739at2"/>
<dbReference type="Proteomes" id="UP000261704">
    <property type="component" value="Chromosome"/>
</dbReference>
<gene>
    <name evidence="3" type="ORF">BAR1_03875</name>
</gene>
<dbReference type="SUPFAM" id="SSF51905">
    <property type="entry name" value="FAD/NAD(P)-binding domain"/>
    <property type="match status" value="1"/>
</dbReference>
<evidence type="ECO:0000256" key="1">
    <source>
        <dbReference type="ARBA" id="ARBA00023002"/>
    </source>
</evidence>
<dbReference type="EMBL" id="CP032125">
    <property type="protein sequence ID" value="AXX97145.1"/>
    <property type="molecule type" value="Genomic_DNA"/>
</dbReference>
<sequence>MTYDTIIIGGGILGCTTAFHLSRMGQTVLLLERDKIATGTTGNSFAWANASVKSTDRTYHNLNAAGVKGYNALQDEFGNGTLGINPAGALQVVPKSDADGYRAMQKQARALTAFGYANRWVSNTELRRLEPEMTFPDDAEALLSPDDLLIDAPRFTRFMANQMTAMGGTVLENCTAIELLATDQGDVTGLITTQGTFHAGNITLATGQDTATTLATLTGYDGFAARFPLNKVPGLILTTPPLPSAPPLRHMYYSAPKNELHILPEFNGGLKIASDDIDGMIIEDQTPDHLRKMWQLLLERAYTVLPQLTGTIDIDDCRLGIGVRPYPTDGKTIIGPMPDAKGLHIIATHSGITLAPVLGKLMAEAITTGTYPETLAPFALTRFSGFA</sequence>
<dbReference type="KEGG" id="pamo:BAR1_03875"/>
<dbReference type="Gene3D" id="3.50.50.60">
    <property type="entry name" value="FAD/NAD(P)-binding domain"/>
    <property type="match status" value="1"/>
</dbReference>
<feature type="domain" description="FAD dependent oxidoreductase" evidence="2">
    <location>
        <begin position="4"/>
        <end position="364"/>
    </location>
</feature>
<dbReference type="InterPro" id="IPR036188">
    <property type="entry name" value="FAD/NAD-bd_sf"/>
</dbReference>
<dbReference type="GO" id="GO:0005737">
    <property type="term" value="C:cytoplasm"/>
    <property type="evidence" value="ECO:0007669"/>
    <property type="project" value="TreeGrafter"/>
</dbReference>